<feature type="transmembrane region" description="Helical" evidence="12">
    <location>
        <begin position="186"/>
        <end position="205"/>
    </location>
</feature>
<evidence type="ECO:0000313" key="15">
    <source>
        <dbReference type="EMBL" id="KAB7513733.1"/>
    </source>
</evidence>
<comment type="subcellular location">
    <subcellularLocation>
        <location evidence="2">Membrane</location>
        <topology evidence="2">Multi-pass membrane protein</topology>
    </subcellularLocation>
</comment>
<accession>A0A5N5UJZ1</accession>
<keyword evidence="7" id="KW-0418">Kinase</keyword>
<dbReference type="SUPFAM" id="SSF55874">
    <property type="entry name" value="ATPase domain of HSP90 chaperone/DNA topoisomerase II/histidine kinase"/>
    <property type="match status" value="1"/>
</dbReference>
<feature type="domain" description="Histidine kinase" evidence="13">
    <location>
        <begin position="358"/>
        <end position="561"/>
    </location>
</feature>
<feature type="transmembrane region" description="Helical" evidence="12">
    <location>
        <begin position="44"/>
        <end position="64"/>
    </location>
</feature>
<dbReference type="AlphaFoldDB" id="A0A5N5U677"/>
<dbReference type="OrthoDB" id="3369at2157"/>
<dbReference type="PROSITE" id="PS50112">
    <property type="entry name" value="PAS"/>
    <property type="match status" value="1"/>
</dbReference>
<dbReference type="InterPro" id="IPR036097">
    <property type="entry name" value="HisK_dim/P_sf"/>
</dbReference>
<proteinExistence type="predicted"/>
<sequence>MFRLVVFGLVAAVFVFATLAAGVGTVGLVWYLDRHRGSAGANWFIATLTAQVLVTLSYAVAMLVSQPTARAYLEALTWTGLAWMGPLFMGFALEYTGRERFVHTYGFGLILLVPTVMTGLALTHPYHGLLWQGFELLSPFGLSGALYTIQPCGYLAVAVTFAAAAVGVLLLVETTLAYGALYRREAAAIALSTVFPAIGIVTWVLRIGPYPELNLMPALLLPHSLLDTYAFVGTHMFETNPTTQRAAERSALDDLEDPLFAVDTEQQVVNLNDRAETLFGVTDDGQLPTPVETLVGTPLDVMREAGEITVGGTESRIFAVSYTELTDTHDTVVGGLVVLYDVTEERQQKQQLTVLNRVLRHNMRNEMTVIKGHANLLRDEIDDERLELPAEAIIDSSESLLSIAEKAQDFDRIKRRDLRVVEVDAADLLADLREELFDGFPEATIDLDVRAGTQIRADPGLLTVALSNLVENGLDHGDEPYASVSVSQTQDGRAECVVTDRNERINEAELAPIRAGDETQLEHGSSIGLWIVTWSVTAMGADIDFGYDDGNVVTITLPDRI</sequence>
<dbReference type="Proteomes" id="UP000326302">
    <property type="component" value="Unassembled WGS sequence"/>
</dbReference>
<evidence type="ECO:0000313" key="17">
    <source>
        <dbReference type="EMBL" id="KAB7519016.1"/>
    </source>
</evidence>
<dbReference type="InterPro" id="IPR005467">
    <property type="entry name" value="His_kinase_dom"/>
</dbReference>
<dbReference type="SMART" id="SM00387">
    <property type="entry name" value="HATPase_c"/>
    <property type="match status" value="1"/>
</dbReference>
<dbReference type="EMBL" id="QKKZ01000003">
    <property type="protein sequence ID" value="KAB7513733.1"/>
    <property type="molecule type" value="Genomic_DNA"/>
</dbReference>
<keyword evidence="11 12" id="KW-0472">Membrane</keyword>
<evidence type="ECO:0000256" key="4">
    <source>
        <dbReference type="ARBA" id="ARBA00022679"/>
    </source>
</evidence>
<keyword evidence="4" id="KW-0808">Transferase</keyword>
<feature type="transmembrane region" description="Helical" evidence="12">
    <location>
        <begin position="71"/>
        <end position="93"/>
    </location>
</feature>
<evidence type="ECO:0000256" key="9">
    <source>
        <dbReference type="ARBA" id="ARBA00022989"/>
    </source>
</evidence>
<keyword evidence="10" id="KW-0902">Two-component regulatory system</keyword>
<dbReference type="EMBL" id="QMDY01000003">
    <property type="protein sequence ID" value="KAB7519016.1"/>
    <property type="molecule type" value="Genomic_DNA"/>
</dbReference>
<feature type="transmembrane region" description="Helical" evidence="12">
    <location>
        <begin position="155"/>
        <end position="179"/>
    </location>
</feature>
<dbReference type="PANTHER" id="PTHR42878:SF7">
    <property type="entry name" value="SENSOR HISTIDINE KINASE GLRK"/>
    <property type="match status" value="1"/>
</dbReference>
<evidence type="ECO:0000256" key="11">
    <source>
        <dbReference type="ARBA" id="ARBA00023136"/>
    </source>
</evidence>
<accession>A0A5N5U677</accession>
<gene>
    <name evidence="15" type="ORF">DM867_07930</name>
    <name evidence="16" type="ORF">DMP03_09600</name>
    <name evidence="17" type="ORF">DP108_07675</name>
</gene>
<dbReference type="Proteomes" id="UP000326865">
    <property type="component" value="Unassembled WGS sequence"/>
</dbReference>
<dbReference type="GO" id="GO:0000155">
    <property type="term" value="F:phosphorelay sensor kinase activity"/>
    <property type="evidence" value="ECO:0007669"/>
    <property type="project" value="InterPro"/>
</dbReference>
<dbReference type="EC" id="2.7.13.3" evidence="3"/>
<evidence type="ECO:0000259" key="14">
    <source>
        <dbReference type="PROSITE" id="PS50112"/>
    </source>
</evidence>
<dbReference type="InterPro" id="IPR003661">
    <property type="entry name" value="HisK_dim/P_dom"/>
</dbReference>
<evidence type="ECO:0000313" key="19">
    <source>
        <dbReference type="Proteomes" id="UP000326302"/>
    </source>
</evidence>
<dbReference type="Proteomes" id="UP000326207">
    <property type="component" value="Unassembled WGS sequence"/>
</dbReference>
<evidence type="ECO:0000313" key="20">
    <source>
        <dbReference type="Proteomes" id="UP000326865"/>
    </source>
</evidence>
<dbReference type="CDD" id="cd00082">
    <property type="entry name" value="HisKA"/>
    <property type="match status" value="1"/>
</dbReference>
<dbReference type="PROSITE" id="PS50109">
    <property type="entry name" value="HIS_KIN"/>
    <property type="match status" value="1"/>
</dbReference>
<dbReference type="InterPro" id="IPR000014">
    <property type="entry name" value="PAS"/>
</dbReference>
<evidence type="ECO:0000256" key="5">
    <source>
        <dbReference type="ARBA" id="ARBA00022692"/>
    </source>
</evidence>
<keyword evidence="6" id="KW-0547">Nucleotide-binding</keyword>
<dbReference type="EMBL" id="QJOW01000004">
    <property type="protein sequence ID" value="KAB7514136.1"/>
    <property type="molecule type" value="Genomic_DNA"/>
</dbReference>
<protein>
    <recommendedName>
        <fullName evidence="3">histidine kinase</fullName>
        <ecNumber evidence="3">2.7.13.3</ecNumber>
    </recommendedName>
</protein>
<evidence type="ECO:0000256" key="8">
    <source>
        <dbReference type="ARBA" id="ARBA00022840"/>
    </source>
</evidence>
<dbReference type="GO" id="GO:0000156">
    <property type="term" value="F:phosphorelay response regulator activity"/>
    <property type="evidence" value="ECO:0007669"/>
    <property type="project" value="TreeGrafter"/>
</dbReference>
<dbReference type="Pfam" id="PF16927">
    <property type="entry name" value="HisKA_7TM"/>
    <property type="match status" value="1"/>
</dbReference>
<reference evidence="18 19" key="1">
    <citation type="submission" date="2019-10" db="EMBL/GenBank/DDBJ databases">
        <title>Unraveling microbial dark matter from salterns through culturing: the case of the genus Halosegnis.</title>
        <authorList>
            <person name="Duran-Viseras A."/>
            <person name="Andrei A.-S."/>
            <person name="Vera-Gargallo B."/>
            <person name="Ghai R."/>
            <person name="Sanchez-Porro C."/>
            <person name="Ventosa A."/>
        </authorList>
    </citation>
    <scope>NUCLEOTIDE SEQUENCE [LARGE SCALE GENOMIC DNA]</scope>
    <source>
        <strain evidence="16 19">F17-44</strain>
        <strain evidence="15 20">F18-79</strain>
        <strain evidence="17 18">F19-13</strain>
    </source>
</reference>
<evidence type="ECO:0000256" key="6">
    <source>
        <dbReference type="ARBA" id="ARBA00022741"/>
    </source>
</evidence>
<evidence type="ECO:0000256" key="2">
    <source>
        <dbReference type="ARBA" id="ARBA00004141"/>
    </source>
</evidence>
<dbReference type="InterPro" id="IPR031621">
    <property type="entry name" value="HisKA_7TM"/>
</dbReference>
<evidence type="ECO:0000256" key="1">
    <source>
        <dbReference type="ARBA" id="ARBA00000085"/>
    </source>
</evidence>
<dbReference type="GO" id="GO:0016020">
    <property type="term" value="C:membrane"/>
    <property type="evidence" value="ECO:0007669"/>
    <property type="project" value="UniProtKB-SubCell"/>
</dbReference>
<dbReference type="GO" id="GO:0005524">
    <property type="term" value="F:ATP binding"/>
    <property type="evidence" value="ECO:0007669"/>
    <property type="project" value="UniProtKB-KW"/>
</dbReference>
<evidence type="ECO:0000256" key="3">
    <source>
        <dbReference type="ARBA" id="ARBA00012438"/>
    </source>
</evidence>
<name>A0A5N5U677_9EURY</name>
<dbReference type="RefSeq" id="WP_152120473.1">
    <property type="nucleotide sequence ID" value="NZ_QJOW01000004.1"/>
</dbReference>
<comment type="catalytic activity">
    <reaction evidence="1">
        <text>ATP + protein L-histidine = ADP + protein N-phospho-L-histidine.</text>
        <dbReference type="EC" id="2.7.13.3"/>
    </reaction>
</comment>
<dbReference type="GO" id="GO:0030295">
    <property type="term" value="F:protein kinase activator activity"/>
    <property type="evidence" value="ECO:0007669"/>
    <property type="project" value="TreeGrafter"/>
</dbReference>
<evidence type="ECO:0000256" key="7">
    <source>
        <dbReference type="ARBA" id="ARBA00022777"/>
    </source>
</evidence>
<dbReference type="SUPFAM" id="SSF55785">
    <property type="entry name" value="PYP-like sensor domain (PAS domain)"/>
    <property type="match status" value="1"/>
</dbReference>
<evidence type="ECO:0000259" key="13">
    <source>
        <dbReference type="PROSITE" id="PS50109"/>
    </source>
</evidence>
<dbReference type="Gene3D" id="3.30.450.20">
    <property type="entry name" value="PAS domain"/>
    <property type="match status" value="1"/>
</dbReference>
<evidence type="ECO:0000256" key="10">
    <source>
        <dbReference type="ARBA" id="ARBA00023012"/>
    </source>
</evidence>
<keyword evidence="20" id="KW-1185">Reference proteome</keyword>
<comment type="caution">
    <text evidence="16">The sequence shown here is derived from an EMBL/GenBank/DDBJ whole genome shotgun (WGS) entry which is preliminary data.</text>
</comment>
<dbReference type="InterPro" id="IPR050351">
    <property type="entry name" value="BphY/WalK/GraS-like"/>
</dbReference>
<keyword evidence="8" id="KW-0067">ATP-binding</keyword>
<dbReference type="InterPro" id="IPR003594">
    <property type="entry name" value="HATPase_dom"/>
</dbReference>
<evidence type="ECO:0000256" key="12">
    <source>
        <dbReference type="SAM" id="Phobius"/>
    </source>
</evidence>
<dbReference type="SUPFAM" id="SSF47384">
    <property type="entry name" value="Homodimeric domain of signal transducing histidine kinase"/>
    <property type="match status" value="1"/>
</dbReference>
<accession>A0A5N5U5C3</accession>
<evidence type="ECO:0000313" key="18">
    <source>
        <dbReference type="Proteomes" id="UP000326207"/>
    </source>
</evidence>
<dbReference type="Pfam" id="PF02518">
    <property type="entry name" value="HATPase_c"/>
    <property type="match status" value="1"/>
</dbReference>
<feature type="domain" description="PAS" evidence="14">
    <location>
        <begin position="244"/>
        <end position="284"/>
    </location>
</feature>
<organism evidence="16 19">
    <name type="scientific">Halosegnis rubeus</name>
    <dbReference type="NCBI Taxonomy" id="2212850"/>
    <lineage>
        <taxon>Archaea</taxon>
        <taxon>Methanobacteriati</taxon>
        <taxon>Methanobacteriota</taxon>
        <taxon>Stenosarchaea group</taxon>
        <taxon>Halobacteria</taxon>
        <taxon>Halobacteriales</taxon>
        <taxon>Natronomonadaceae</taxon>
        <taxon>Halosegnis</taxon>
    </lineage>
</organism>
<keyword evidence="9 12" id="KW-1133">Transmembrane helix</keyword>
<feature type="transmembrane region" description="Helical" evidence="12">
    <location>
        <begin position="105"/>
        <end position="122"/>
    </location>
</feature>
<dbReference type="InterPro" id="IPR035965">
    <property type="entry name" value="PAS-like_dom_sf"/>
</dbReference>
<dbReference type="Gene3D" id="3.30.565.10">
    <property type="entry name" value="Histidine kinase-like ATPase, C-terminal domain"/>
    <property type="match status" value="1"/>
</dbReference>
<keyword evidence="5 12" id="KW-0812">Transmembrane</keyword>
<dbReference type="InterPro" id="IPR036890">
    <property type="entry name" value="HATPase_C_sf"/>
</dbReference>
<dbReference type="GO" id="GO:0007234">
    <property type="term" value="P:osmosensory signaling via phosphorelay pathway"/>
    <property type="evidence" value="ECO:0007669"/>
    <property type="project" value="TreeGrafter"/>
</dbReference>
<dbReference type="PANTHER" id="PTHR42878">
    <property type="entry name" value="TWO-COMPONENT HISTIDINE KINASE"/>
    <property type="match status" value="1"/>
</dbReference>
<evidence type="ECO:0000313" key="16">
    <source>
        <dbReference type="EMBL" id="KAB7514136.1"/>
    </source>
</evidence>